<dbReference type="PANTHER" id="PTHR24148">
    <property type="entry name" value="ANKYRIN REPEAT DOMAIN-CONTAINING PROTEIN 39 HOMOLOG-RELATED"/>
    <property type="match status" value="1"/>
</dbReference>
<dbReference type="PANTHER" id="PTHR24148:SF80">
    <property type="entry name" value="HETEROKARYON INCOMPATIBILITY DOMAIN-CONTAINING PROTEIN"/>
    <property type="match status" value="1"/>
</dbReference>
<dbReference type="EMBL" id="MU004304">
    <property type="protein sequence ID" value="KAF2659854.1"/>
    <property type="molecule type" value="Genomic_DNA"/>
</dbReference>
<accession>A0A6A6TMN9</accession>
<dbReference type="AlphaFoldDB" id="A0A6A6TMN9"/>
<dbReference type="Proteomes" id="UP000799324">
    <property type="component" value="Unassembled WGS sequence"/>
</dbReference>
<dbReference type="InterPro" id="IPR052895">
    <property type="entry name" value="HetReg/Transcr_Mod"/>
</dbReference>
<evidence type="ECO:0000313" key="3">
    <source>
        <dbReference type="EMBL" id="KAF2659854.1"/>
    </source>
</evidence>
<name>A0A6A6TMN9_9PLEO</name>
<dbReference type="Pfam" id="PF06985">
    <property type="entry name" value="HET"/>
    <property type="match status" value="1"/>
</dbReference>
<feature type="region of interest" description="Disordered" evidence="1">
    <location>
        <begin position="583"/>
        <end position="602"/>
    </location>
</feature>
<evidence type="ECO:0000259" key="2">
    <source>
        <dbReference type="Pfam" id="PF06985"/>
    </source>
</evidence>
<sequence>MYDYDELPDGFIRLLTVTPGQEDQPLVGILQVAHIDQLPTYEAFSYVWDLQDSLYPFRITYDDSEVPSSPAEIVRPERHIFITQGLADGIQTFRHSSSPLVMWVDQICIDQSSLKERSAHVRLMGKVYERATTVLVWLGPTSADEATIVKNELQDYILERAKNNDGYLFIFDQPFSFDIHTDPMPYETEMPSQDPGNSTTLSSGWAALKRLLELPYWERAWSIYELTLAASKRALWGGIEINLDVLYDTLSWILYCVEKQSVGAGRNIIPRLMSTVVDTLSPRGELQSLSSGLQCMHTRTTTDPRDKVYAFLGLLSEDAQRCTVIETDYTKDVLEVYYDVTIAAIEQDANLDILSRAIPTEDNMAQLDGNRWPTWIPDWKVRSTSMPLSDHLASADACGSFWEEGSPIPKVSLSVKTAQNRFGLSTKGIIVGKISRASTFCLPSESRTDDENYTVLFLECISAAWRVCQNEDATEGFSRTVVCASGSEWETTGELFDFVPHGRPRYAQSHSTWNESDTLSMEQVQKPSYNLSTLQGSICHLIACLFAGYGILRRLEAGERWDTLPDDIHLARELSYELYPHQTSEEKSEISESESKDGQISARSSIRTMRDNALKDFQERMPPRYMKWTKMISTALKPYYPDDSALEDAVSTILILAFQRDTVHDAYRYKQLLSRFLKIMAHRRFFVLDDGKMGLGPSCLKESDVVVVLSGGRIPFILRPIEGRAEWRFVGECYVEGVMKGEAFSTLKGQKDETASSVGMFTLI</sequence>
<organism evidence="3 4">
    <name type="scientific">Lophiostoma macrostomum CBS 122681</name>
    <dbReference type="NCBI Taxonomy" id="1314788"/>
    <lineage>
        <taxon>Eukaryota</taxon>
        <taxon>Fungi</taxon>
        <taxon>Dikarya</taxon>
        <taxon>Ascomycota</taxon>
        <taxon>Pezizomycotina</taxon>
        <taxon>Dothideomycetes</taxon>
        <taxon>Pleosporomycetidae</taxon>
        <taxon>Pleosporales</taxon>
        <taxon>Lophiostomataceae</taxon>
        <taxon>Lophiostoma</taxon>
    </lineage>
</organism>
<dbReference type="OrthoDB" id="5386682at2759"/>
<feature type="compositionally biased region" description="Basic and acidic residues" evidence="1">
    <location>
        <begin position="583"/>
        <end position="597"/>
    </location>
</feature>
<proteinExistence type="predicted"/>
<evidence type="ECO:0000256" key="1">
    <source>
        <dbReference type="SAM" id="MobiDB-lite"/>
    </source>
</evidence>
<reference evidence="3" key="1">
    <citation type="journal article" date="2020" name="Stud. Mycol.">
        <title>101 Dothideomycetes genomes: a test case for predicting lifestyles and emergence of pathogens.</title>
        <authorList>
            <person name="Haridas S."/>
            <person name="Albert R."/>
            <person name="Binder M."/>
            <person name="Bloem J."/>
            <person name="Labutti K."/>
            <person name="Salamov A."/>
            <person name="Andreopoulos B."/>
            <person name="Baker S."/>
            <person name="Barry K."/>
            <person name="Bills G."/>
            <person name="Bluhm B."/>
            <person name="Cannon C."/>
            <person name="Castanera R."/>
            <person name="Culley D."/>
            <person name="Daum C."/>
            <person name="Ezra D."/>
            <person name="Gonzalez J."/>
            <person name="Henrissat B."/>
            <person name="Kuo A."/>
            <person name="Liang C."/>
            <person name="Lipzen A."/>
            <person name="Lutzoni F."/>
            <person name="Magnuson J."/>
            <person name="Mondo S."/>
            <person name="Nolan M."/>
            <person name="Ohm R."/>
            <person name="Pangilinan J."/>
            <person name="Park H.-J."/>
            <person name="Ramirez L."/>
            <person name="Alfaro M."/>
            <person name="Sun H."/>
            <person name="Tritt A."/>
            <person name="Yoshinaga Y."/>
            <person name="Zwiers L.-H."/>
            <person name="Turgeon B."/>
            <person name="Goodwin S."/>
            <person name="Spatafora J."/>
            <person name="Crous P."/>
            <person name="Grigoriev I."/>
        </authorList>
    </citation>
    <scope>NUCLEOTIDE SEQUENCE</scope>
    <source>
        <strain evidence="3">CBS 122681</strain>
    </source>
</reference>
<evidence type="ECO:0000313" key="4">
    <source>
        <dbReference type="Proteomes" id="UP000799324"/>
    </source>
</evidence>
<keyword evidence="4" id="KW-1185">Reference proteome</keyword>
<dbReference type="Pfam" id="PF26639">
    <property type="entry name" value="Het-6_barrel"/>
    <property type="match status" value="1"/>
</dbReference>
<feature type="domain" description="Heterokaryon incompatibility" evidence="2">
    <location>
        <begin position="41"/>
        <end position="225"/>
    </location>
</feature>
<dbReference type="InterPro" id="IPR010730">
    <property type="entry name" value="HET"/>
</dbReference>
<protein>
    <recommendedName>
        <fullName evidence="2">Heterokaryon incompatibility domain-containing protein</fullName>
    </recommendedName>
</protein>
<gene>
    <name evidence="3" type="ORF">K491DRAFT_775321</name>
</gene>